<dbReference type="InterPro" id="IPR051035">
    <property type="entry name" value="Mito_inheritance_9"/>
</dbReference>
<protein>
    <recommendedName>
        <fullName evidence="3">Altered inheritance of mitochondria protein 9, mitochondrial</fullName>
    </recommendedName>
    <alternativeName>
        <fullName evidence="6">Found in mitochondrial proteome protein 29</fullName>
    </alternativeName>
</protein>
<keyword evidence="5" id="KW-0496">Mitochondrion</keyword>
<dbReference type="Proteomes" id="UP000663671">
    <property type="component" value="Chromosome 2"/>
</dbReference>
<accession>A0A8A1LXC6</accession>
<evidence type="ECO:0000256" key="6">
    <source>
        <dbReference type="ARBA" id="ARBA00031849"/>
    </source>
</evidence>
<keyword evidence="8" id="KW-0808">Transferase</keyword>
<dbReference type="InterPro" id="IPR002575">
    <property type="entry name" value="Aminoglycoside_PTrfase"/>
</dbReference>
<dbReference type="GO" id="GO:0016740">
    <property type="term" value="F:transferase activity"/>
    <property type="evidence" value="ECO:0007669"/>
    <property type="project" value="UniProtKB-KW"/>
</dbReference>
<evidence type="ECO:0000256" key="5">
    <source>
        <dbReference type="ARBA" id="ARBA00023128"/>
    </source>
</evidence>
<evidence type="ECO:0000256" key="4">
    <source>
        <dbReference type="ARBA" id="ARBA00022946"/>
    </source>
</evidence>
<dbReference type="OrthoDB" id="4200494at2759"/>
<dbReference type="Pfam" id="PF01636">
    <property type="entry name" value="APH"/>
    <property type="match status" value="1"/>
</dbReference>
<evidence type="ECO:0000313" key="9">
    <source>
        <dbReference type="Proteomes" id="UP000663671"/>
    </source>
</evidence>
<dbReference type="VEuPathDB" id="FungiDB:I7I51_08247"/>
<gene>
    <name evidence="8" type="ORF">I7I51_08247</name>
</gene>
<comment type="subcellular location">
    <subcellularLocation>
        <location evidence="1">Mitochondrion</location>
    </subcellularLocation>
</comment>
<organism evidence="8 9">
    <name type="scientific">Ajellomyces capsulatus</name>
    <name type="common">Darling's disease fungus</name>
    <name type="synonym">Histoplasma capsulatum</name>
    <dbReference type="NCBI Taxonomy" id="5037"/>
    <lineage>
        <taxon>Eukaryota</taxon>
        <taxon>Fungi</taxon>
        <taxon>Dikarya</taxon>
        <taxon>Ascomycota</taxon>
        <taxon>Pezizomycotina</taxon>
        <taxon>Eurotiomycetes</taxon>
        <taxon>Eurotiomycetidae</taxon>
        <taxon>Onygenales</taxon>
        <taxon>Ajellomycetaceae</taxon>
        <taxon>Histoplasma</taxon>
    </lineage>
</organism>
<dbReference type="GO" id="GO:0005739">
    <property type="term" value="C:mitochondrion"/>
    <property type="evidence" value="ECO:0007669"/>
    <property type="project" value="UniProtKB-SubCell"/>
</dbReference>
<reference evidence="8" key="1">
    <citation type="submission" date="2021-01" db="EMBL/GenBank/DDBJ databases">
        <title>Chromosome-level genome assembly of a human fungal pathogen reveals clustering of transcriptionally co-regulated genes.</title>
        <authorList>
            <person name="Voorhies M."/>
            <person name="Cohen S."/>
            <person name="Shea T.P."/>
            <person name="Petrus S."/>
            <person name="Munoz J.F."/>
            <person name="Poplawski S."/>
            <person name="Goldman W.E."/>
            <person name="Michael T."/>
            <person name="Cuomo C.A."/>
            <person name="Sil A."/>
            <person name="Beyhan S."/>
        </authorList>
    </citation>
    <scope>NUCLEOTIDE SEQUENCE</scope>
    <source>
        <strain evidence="8">WU24</strain>
    </source>
</reference>
<evidence type="ECO:0000256" key="1">
    <source>
        <dbReference type="ARBA" id="ARBA00004173"/>
    </source>
</evidence>
<dbReference type="SUPFAM" id="SSF56112">
    <property type="entry name" value="Protein kinase-like (PK-like)"/>
    <property type="match status" value="1"/>
</dbReference>
<evidence type="ECO:0000313" key="8">
    <source>
        <dbReference type="EMBL" id="QSS58818.1"/>
    </source>
</evidence>
<comment type="similarity">
    <text evidence="2">Belongs to the AIM9 family.</text>
</comment>
<evidence type="ECO:0000256" key="2">
    <source>
        <dbReference type="ARBA" id="ARBA00005543"/>
    </source>
</evidence>
<evidence type="ECO:0000256" key="3">
    <source>
        <dbReference type="ARBA" id="ARBA00016197"/>
    </source>
</evidence>
<dbReference type="PANTHER" id="PTHR36091:SF1">
    <property type="entry name" value="ALTERED INHERITANCE OF MITOCHONDRIA PROTEIN 9, MITOCHONDRIAL"/>
    <property type="match status" value="1"/>
</dbReference>
<proteinExistence type="inferred from homology"/>
<dbReference type="Gene3D" id="3.30.200.20">
    <property type="entry name" value="Phosphorylase Kinase, domain 1"/>
    <property type="match status" value="1"/>
</dbReference>
<feature type="domain" description="Aminoglycoside phosphotransferase" evidence="7">
    <location>
        <begin position="154"/>
        <end position="217"/>
    </location>
</feature>
<dbReference type="EMBL" id="CP069109">
    <property type="protein sequence ID" value="QSS58818.1"/>
    <property type="molecule type" value="Genomic_DNA"/>
</dbReference>
<dbReference type="PANTHER" id="PTHR36091">
    <property type="entry name" value="ALTERED INHERITANCE OF MITOCHONDRIA PROTEIN 9, MITOCHONDRIAL"/>
    <property type="match status" value="1"/>
</dbReference>
<keyword evidence="4" id="KW-0809">Transit peptide</keyword>
<name>A0A8A1LXC6_AJECA</name>
<evidence type="ECO:0000259" key="7">
    <source>
        <dbReference type="Pfam" id="PF01636"/>
    </source>
</evidence>
<dbReference type="InterPro" id="IPR011009">
    <property type="entry name" value="Kinase-like_dom_sf"/>
</dbReference>
<sequence>MPNPLETLSSQYGQCAGQKPPTLAAEALCAVRQSVIGSLGPTVPSSRLAASKVAQPRLLHVPALIIRRPGVFHYLLNSTREFRIILLIYVFSFTYNYFRSGWLSKYVWSDQGVPEDLILLHVGPLVLSRCYVKFNVEGLCRTASDIVGAPCTQVTKLPEGLYNKVFSLKTDTGEELFARIPHPNARSARELIASEVATLDFLRNVLGIPVPEVVAWSSPSFPNLVGTEDILMKRIIGHQLSDVWNDMSQAPGEEPGCH</sequence>
<dbReference type="AlphaFoldDB" id="A0A8A1LXC6"/>